<evidence type="ECO:0000313" key="2">
    <source>
        <dbReference type="Proteomes" id="UP000267096"/>
    </source>
</evidence>
<reference evidence="1 2" key="2">
    <citation type="submission" date="2018-11" db="EMBL/GenBank/DDBJ databases">
        <authorList>
            <consortium name="Pathogen Informatics"/>
        </authorList>
    </citation>
    <scope>NUCLEOTIDE SEQUENCE [LARGE SCALE GENOMIC DNA]</scope>
</reference>
<sequence>MSSCLEEPIAEEEYDDEIACSLETSSDGDADDEHLHKCLASEDDSTEYGTMTLRKRNGFCPEKISENHRELQTRREVAIVERVEGDFVENVFSSNGKDAISKSPSVNGTANHKDDVCINSLLNMSSNTETISSGTHTLCSRKTLNSHSLPRTHPRCYTHENPLFESLDDIPSSIRAISPVISPPRLRGGFCLDPGTKIQEYVERENHLQTVSIKRLVSSSHIRFQVRLSAQENTVFGATLRRFIECTIEGEESDPQVLSTCHISLIFCFLSVYELITRSNRYFLS</sequence>
<dbReference type="Proteomes" id="UP000267096">
    <property type="component" value="Unassembled WGS sequence"/>
</dbReference>
<organism evidence="3">
    <name type="scientific">Anisakis simplex</name>
    <name type="common">Herring worm</name>
    <dbReference type="NCBI Taxonomy" id="6269"/>
    <lineage>
        <taxon>Eukaryota</taxon>
        <taxon>Metazoa</taxon>
        <taxon>Ecdysozoa</taxon>
        <taxon>Nematoda</taxon>
        <taxon>Chromadorea</taxon>
        <taxon>Rhabditida</taxon>
        <taxon>Spirurina</taxon>
        <taxon>Ascaridomorpha</taxon>
        <taxon>Ascaridoidea</taxon>
        <taxon>Anisakidae</taxon>
        <taxon>Anisakis</taxon>
        <taxon>Anisakis simplex complex</taxon>
    </lineage>
</organism>
<keyword evidence="2" id="KW-1185">Reference proteome</keyword>
<dbReference type="EMBL" id="UYRR01036852">
    <property type="protein sequence ID" value="VDK68226.1"/>
    <property type="molecule type" value="Genomic_DNA"/>
</dbReference>
<reference evidence="3" key="1">
    <citation type="submission" date="2017-02" db="UniProtKB">
        <authorList>
            <consortium name="WormBaseParasite"/>
        </authorList>
    </citation>
    <scope>IDENTIFICATION</scope>
</reference>
<evidence type="ECO:0000313" key="1">
    <source>
        <dbReference type="EMBL" id="VDK68226.1"/>
    </source>
</evidence>
<protein>
    <submittedName>
        <fullName evidence="3">Protein sprint (inferred by orthology to a D. melanogaster protein)</fullName>
    </submittedName>
</protein>
<gene>
    <name evidence="1" type="ORF">ASIM_LOCUS19220</name>
</gene>
<dbReference type="AlphaFoldDB" id="A0A0M3KFS2"/>
<evidence type="ECO:0000313" key="3">
    <source>
        <dbReference type="WBParaSite" id="ASIM_0001983301-mRNA-1"/>
    </source>
</evidence>
<dbReference type="WBParaSite" id="ASIM_0001983301-mRNA-1">
    <property type="protein sequence ID" value="ASIM_0001983301-mRNA-1"/>
    <property type="gene ID" value="ASIM_0001983301"/>
</dbReference>
<accession>A0A0M3KFS2</accession>
<name>A0A0M3KFS2_ANISI</name>
<proteinExistence type="predicted"/>